<evidence type="ECO:0000313" key="2">
    <source>
        <dbReference type="Proteomes" id="UP001523263"/>
    </source>
</evidence>
<proteinExistence type="predicted"/>
<protein>
    <submittedName>
        <fullName evidence="1">Uncharacterized protein</fullName>
    </submittedName>
</protein>
<gene>
    <name evidence="1" type="ORF">NC658_12235</name>
</gene>
<comment type="caution">
    <text evidence="1">The sequence shown here is derived from an EMBL/GenBank/DDBJ whole genome shotgun (WGS) entry which is preliminary data.</text>
</comment>
<dbReference type="RefSeq" id="WP_251098270.1">
    <property type="nucleotide sequence ID" value="NZ_JAMQBH010000005.1"/>
</dbReference>
<reference evidence="1 2" key="1">
    <citation type="submission" date="2022-06" db="EMBL/GenBank/DDBJ databases">
        <title>Whole genome sequence of Streptomyces griseoincarnatus RB7AG.</title>
        <authorList>
            <person name="Ray L."/>
            <person name="Behera S."/>
            <person name="Panda A.N."/>
        </authorList>
    </citation>
    <scope>NUCLEOTIDE SEQUENCE [LARGE SCALE GENOMIC DNA]</scope>
    <source>
        <strain evidence="1 2">RB7AG</strain>
    </source>
</reference>
<organism evidence="1 2">
    <name type="scientific">Streptomyces griseoincarnatus</name>
    <dbReference type="NCBI Taxonomy" id="29305"/>
    <lineage>
        <taxon>Bacteria</taxon>
        <taxon>Bacillati</taxon>
        <taxon>Actinomycetota</taxon>
        <taxon>Actinomycetes</taxon>
        <taxon>Kitasatosporales</taxon>
        <taxon>Streptomycetaceae</taxon>
        <taxon>Streptomyces</taxon>
        <taxon>Streptomyces griseoincarnatus group</taxon>
    </lineage>
</organism>
<sequence>MIATTPVALPPKDDDRENGAVFCTAHVGDVLVTVTARAVAPIDARSVAGLVREQLDRIEAPGKAV</sequence>
<accession>A0ABT0VRQ6</accession>
<name>A0ABT0VRQ6_STRGI</name>
<keyword evidence="2" id="KW-1185">Reference proteome</keyword>
<dbReference type="EMBL" id="JAMQBH010000005">
    <property type="protein sequence ID" value="MCM2514023.1"/>
    <property type="molecule type" value="Genomic_DNA"/>
</dbReference>
<evidence type="ECO:0000313" key="1">
    <source>
        <dbReference type="EMBL" id="MCM2514023.1"/>
    </source>
</evidence>
<dbReference type="Proteomes" id="UP001523263">
    <property type="component" value="Unassembled WGS sequence"/>
</dbReference>